<sequence>MYTMPVDEMLFFFRRAWPIRTDDGNIRMSVELMPQAKQTFREVLWASQLNHALVPPLYDLLGNGVTALVPQPIPGETELCMIIADGKDNPFPFVGQLQSSGRKYTCDEFPPASWIEGGVGLGGDGLPGTTYCTPLAFKCDDDTNARGSEQNWQGFVHSFLGAHLEARLGVDGATWDVNNPIAFRFHYEDQVPDVQWAARIAMDRESETDTRKEVNPDTPFQRRSKMNATRSVIWIKHTVP</sequence>
<evidence type="ECO:0000313" key="2">
    <source>
        <dbReference type="Proteomes" id="UP000800038"/>
    </source>
</evidence>
<reference evidence="1" key="1">
    <citation type="journal article" date="2020" name="Stud. Mycol.">
        <title>101 Dothideomycetes genomes: a test case for predicting lifestyles and emergence of pathogens.</title>
        <authorList>
            <person name="Haridas S."/>
            <person name="Albert R."/>
            <person name="Binder M."/>
            <person name="Bloem J."/>
            <person name="Labutti K."/>
            <person name="Salamov A."/>
            <person name="Andreopoulos B."/>
            <person name="Baker S."/>
            <person name="Barry K."/>
            <person name="Bills G."/>
            <person name="Bluhm B."/>
            <person name="Cannon C."/>
            <person name="Castanera R."/>
            <person name="Culley D."/>
            <person name="Daum C."/>
            <person name="Ezra D."/>
            <person name="Gonzalez J."/>
            <person name="Henrissat B."/>
            <person name="Kuo A."/>
            <person name="Liang C."/>
            <person name="Lipzen A."/>
            <person name="Lutzoni F."/>
            <person name="Magnuson J."/>
            <person name="Mondo S."/>
            <person name="Nolan M."/>
            <person name="Ohm R."/>
            <person name="Pangilinan J."/>
            <person name="Park H.-J."/>
            <person name="Ramirez L."/>
            <person name="Alfaro M."/>
            <person name="Sun H."/>
            <person name="Tritt A."/>
            <person name="Yoshinaga Y."/>
            <person name="Zwiers L.-H."/>
            <person name="Turgeon B."/>
            <person name="Goodwin S."/>
            <person name="Spatafora J."/>
            <person name="Crous P."/>
            <person name="Grigoriev I."/>
        </authorList>
    </citation>
    <scope>NUCLEOTIDE SEQUENCE</scope>
    <source>
        <strain evidence="1">CBS 161.51</strain>
    </source>
</reference>
<evidence type="ECO:0000313" key="1">
    <source>
        <dbReference type="EMBL" id="KAF1945816.1"/>
    </source>
</evidence>
<proteinExistence type="predicted"/>
<accession>A0A6A5T4Y9</accession>
<protein>
    <submittedName>
        <fullName evidence="1">Uncharacterized protein</fullName>
    </submittedName>
</protein>
<dbReference type="OrthoDB" id="4496865at2759"/>
<name>A0A6A5T4Y9_9PLEO</name>
<dbReference type="AlphaFoldDB" id="A0A6A5T4Y9"/>
<organism evidence="1 2">
    <name type="scientific">Clathrospora elynae</name>
    <dbReference type="NCBI Taxonomy" id="706981"/>
    <lineage>
        <taxon>Eukaryota</taxon>
        <taxon>Fungi</taxon>
        <taxon>Dikarya</taxon>
        <taxon>Ascomycota</taxon>
        <taxon>Pezizomycotina</taxon>
        <taxon>Dothideomycetes</taxon>
        <taxon>Pleosporomycetidae</taxon>
        <taxon>Pleosporales</taxon>
        <taxon>Diademaceae</taxon>
        <taxon>Clathrospora</taxon>
    </lineage>
</organism>
<gene>
    <name evidence="1" type="ORF">EJ02DRAFT_431322</name>
</gene>
<dbReference type="Proteomes" id="UP000800038">
    <property type="component" value="Unassembled WGS sequence"/>
</dbReference>
<dbReference type="EMBL" id="ML976007">
    <property type="protein sequence ID" value="KAF1945816.1"/>
    <property type="molecule type" value="Genomic_DNA"/>
</dbReference>
<keyword evidence="2" id="KW-1185">Reference proteome</keyword>